<dbReference type="RefSeq" id="WP_281730409.1">
    <property type="nucleotide sequence ID" value="NZ_CP095550.1"/>
</dbReference>
<keyword evidence="2" id="KW-1185">Reference proteome</keyword>
<protein>
    <submittedName>
        <fullName evidence="1">Spo0E family sporulation regulatory protein-aspartic acid phosphatase</fullName>
    </submittedName>
</protein>
<accession>A0ABW5BTX6</accession>
<organism evidence="1 2">
    <name type="scientific">Metabacillus endolithicus</name>
    <dbReference type="NCBI Taxonomy" id="1535204"/>
    <lineage>
        <taxon>Bacteria</taxon>
        <taxon>Bacillati</taxon>
        <taxon>Bacillota</taxon>
        <taxon>Bacilli</taxon>
        <taxon>Bacillales</taxon>
        <taxon>Bacillaceae</taxon>
        <taxon>Metabacillus</taxon>
    </lineage>
</organism>
<name>A0ABW5BTX6_9BACI</name>
<sequence length="82" mass="9659">MNNDSLKTKLLETINIKRKEMIETANKEGYTSELAVQCSQDLDLLLNEYQQMLIEEKKPKVAPFHDLVHSMKLFTYADRYSY</sequence>
<dbReference type="Gene3D" id="4.10.280.10">
    <property type="entry name" value="Helix-loop-helix DNA-binding domain"/>
    <property type="match status" value="1"/>
</dbReference>
<dbReference type="PANTHER" id="PTHR41263:SF1">
    <property type="entry name" value="ASPARTYL-PHOSPHATE PHOSPHATASE YISI"/>
    <property type="match status" value="1"/>
</dbReference>
<evidence type="ECO:0000313" key="1">
    <source>
        <dbReference type="EMBL" id="MFD2213192.1"/>
    </source>
</evidence>
<dbReference type="InterPro" id="IPR018540">
    <property type="entry name" value="Spo0E-like"/>
</dbReference>
<dbReference type="PANTHER" id="PTHR41263">
    <property type="entry name" value="ASPARTYL-PHOSPHATE PHOSPHATASE YISI"/>
    <property type="match status" value="1"/>
</dbReference>
<dbReference type="InterPro" id="IPR053028">
    <property type="entry name" value="Spo0E-like_phosphatase"/>
</dbReference>
<dbReference type="InterPro" id="IPR037208">
    <property type="entry name" value="Spo0E-like_sf"/>
</dbReference>
<dbReference type="SUPFAM" id="SSF140500">
    <property type="entry name" value="BAS1536-like"/>
    <property type="match status" value="1"/>
</dbReference>
<gene>
    <name evidence="1" type="ORF">ACFSKK_05615</name>
</gene>
<comment type="caution">
    <text evidence="1">The sequence shown here is derived from an EMBL/GenBank/DDBJ whole genome shotgun (WGS) entry which is preliminary data.</text>
</comment>
<dbReference type="Pfam" id="PF09388">
    <property type="entry name" value="SpoOE-like"/>
    <property type="match status" value="1"/>
</dbReference>
<proteinExistence type="predicted"/>
<dbReference type="Proteomes" id="UP001597318">
    <property type="component" value="Unassembled WGS sequence"/>
</dbReference>
<evidence type="ECO:0000313" key="2">
    <source>
        <dbReference type="Proteomes" id="UP001597318"/>
    </source>
</evidence>
<dbReference type="InterPro" id="IPR036638">
    <property type="entry name" value="HLH_DNA-bd_sf"/>
</dbReference>
<reference evidence="2" key="1">
    <citation type="journal article" date="2019" name="Int. J. Syst. Evol. Microbiol.">
        <title>The Global Catalogue of Microorganisms (GCM) 10K type strain sequencing project: providing services to taxonomists for standard genome sequencing and annotation.</title>
        <authorList>
            <consortium name="The Broad Institute Genomics Platform"/>
            <consortium name="The Broad Institute Genome Sequencing Center for Infectious Disease"/>
            <person name="Wu L."/>
            <person name="Ma J."/>
        </authorList>
    </citation>
    <scope>NUCLEOTIDE SEQUENCE [LARGE SCALE GENOMIC DNA]</scope>
    <source>
        <strain evidence="2">CGMCC 1.15474</strain>
    </source>
</reference>
<dbReference type="EMBL" id="JBHUIK010000001">
    <property type="protein sequence ID" value="MFD2213192.1"/>
    <property type="molecule type" value="Genomic_DNA"/>
</dbReference>